<evidence type="ECO:0000313" key="1">
    <source>
        <dbReference type="EMBL" id="QJA69533.1"/>
    </source>
</evidence>
<accession>A0A6M3JHX4</accession>
<organism evidence="1">
    <name type="scientific">viral metagenome</name>
    <dbReference type="NCBI Taxonomy" id="1070528"/>
    <lineage>
        <taxon>unclassified sequences</taxon>
        <taxon>metagenomes</taxon>
        <taxon>organismal metagenomes</taxon>
    </lineage>
</organism>
<dbReference type="AlphaFoldDB" id="A0A6M3JHX4"/>
<sequence>MKSCNKCGYFGEDDEFRKNRNICKNCHSESCKKWYKNNAEKMKKQTKEYYKNNIEKRKKQIKEYYKNNAERIKEYNKEWYKNNIDKRKKQIKEYNKEYCKQNKDCIKKYMKKYRNSSSLYDSYAYQISYAEEVRKDPENYNLLQVKCTYCNKWFNPTNLSIMSRVAALNGNKRSGEGRLYCSDGCKKLCPIHYQQKYPKDQKPYISRPLQKEWADMVKERDGYKCIKCGSTERLIAHHKEGIRWNPIESADIDIGITLCRKCEKKVHSIEGCSYYDMRCV</sequence>
<protein>
    <submittedName>
        <fullName evidence="1">Putative HNH endonuclease</fullName>
    </submittedName>
</protein>
<keyword evidence="1" id="KW-0378">Hydrolase</keyword>
<name>A0A6M3JHX4_9ZZZZ</name>
<reference evidence="1" key="1">
    <citation type="submission" date="2020-03" db="EMBL/GenBank/DDBJ databases">
        <title>The deep terrestrial virosphere.</title>
        <authorList>
            <person name="Holmfeldt K."/>
            <person name="Nilsson E."/>
            <person name="Simone D."/>
            <person name="Lopez-Fernandez M."/>
            <person name="Wu X."/>
            <person name="de Brujin I."/>
            <person name="Lundin D."/>
            <person name="Andersson A."/>
            <person name="Bertilsson S."/>
            <person name="Dopson M."/>
        </authorList>
    </citation>
    <scope>NUCLEOTIDE SEQUENCE</scope>
    <source>
        <strain evidence="1">MM415A04514</strain>
    </source>
</reference>
<dbReference type="EMBL" id="MT141714">
    <property type="protein sequence ID" value="QJA69533.1"/>
    <property type="molecule type" value="Genomic_DNA"/>
</dbReference>
<keyword evidence="1" id="KW-0540">Nuclease</keyword>
<keyword evidence="1" id="KW-0255">Endonuclease</keyword>
<dbReference type="GO" id="GO:0004519">
    <property type="term" value="F:endonuclease activity"/>
    <property type="evidence" value="ECO:0007669"/>
    <property type="project" value="UniProtKB-KW"/>
</dbReference>
<proteinExistence type="predicted"/>
<gene>
    <name evidence="1" type="ORF">MM415A04514_0002</name>
</gene>